<dbReference type="Pfam" id="PF08840">
    <property type="entry name" value="BAAT_C"/>
    <property type="match status" value="1"/>
</dbReference>
<feature type="domain" description="Acyl-CoA thioester hydrolase/bile acid-CoA amino acid N-acetyltransferase" evidence="3">
    <location>
        <begin position="55"/>
        <end position="186"/>
    </location>
</feature>
<evidence type="ECO:0000256" key="1">
    <source>
        <dbReference type="ARBA" id="ARBA00006538"/>
    </source>
</evidence>
<dbReference type="GeneID" id="116224029"/>
<dbReference type="OrthoDB" id="6347013at2759"/>
<dbReference type="PANTHER" id="PTHR10824">
    <property type="entry name" value="ACYL-COENZYME A THIOESTERASE-RELATED"/>
    <property type="match status" value="1"/>
</dbReference>
<feature type="active site" description="Charge relay system" evidence="2">
    <location>
        <position position="367"/>
    </location>
</feature>
<sequence>MIFRSYCILAQKTARVLVSGRHQLPTCIWLSLRRSASSMAVCPVLSVQPTRALVDEKFQIVVRNLHPKQEVTVHSLHHSEDKDYWEAFGHYTSDENGTVTVMEDASRGGTYTGTEPMGLLWSLRPIPGSRHGLRMRKRNVLSPMVVNISVYKGHMNQGFSEEAALATVVTERWYLAPGVQRVDIREQGVKGTLFIPPGPGPFPAVLDMWGGGGGLVEYRAALLASHGFVALALEYLTPNKKRTLDIETRYFETAYHILQSLPQVSSDRVAVLGLSFGASVTLTLAAYSKTAKPRCCVCISGSHVHPVNKTLFEIFQLMNQSLAKSRIDENNHVIWRDVILPIPTEPDLKVDVGKIKCPLLVVIAQDDQNWATVESTEDMEQIMERSGNRHLLTVLSYPDAGHLIEPPYTPHIRFSNFITHFNGEKVIMLWGGQTKPHADAQEDAWEKILLFLQKHLYQDIPPEAKL</sequence>
<dbReference type="InterPro" id="IPR042490">
    <property type="entry name" value="Thio_Ohase/BAAT_N"/>
</dbReference>
<dbReference type="InterPro" id="IPR014940">
    <property type="entry name" value="BAAT_C"/>
</dbReference>
<dbReference type="Gene3D" id="3.40.50.1820">
    <property type="entry name" value="alpha/beta hydrolase"/>
    <property type="match status" value="1"/>
</dbReference>
<dbReference type="InterPro" id="IPR029058">
    <property type="entry name" value="AB_hydrolase_fold"/>
</dbReference>
<organism evidence="5 6">
    <name type="scientific">Clupea harengus</name>
    <name type="common">Atlantic herring</name>
    <dbReference type="NCBI Taxonomy" id="7950"/>
    <lineage>
        <taxon>Eukaryota</taxon>
        <taxon>Metazoa</taxon>
        <taxon>Chordata</taxon>
        <taxon>Craniata</taxon>
        <taxon>Vertebrata</taxon>
        <taxon>Euteleostomi</taxon>
        <taxon>Actinopterygii</taxon>
        <taxon>Neopterygii</taxon>
        <taxon>Teleostei</taxon>
        <taxon>Clupei</taxon>
        <taxon>Clupeiformes</taxon>
        <taxon>Clupeoidei</taxon>
        <taxon>Clupeidae</taxon>
        <taxon>Clupea</taxon>
    </lineage>
</organism>
<name>A0A6P8GGW6_CLUHA</name>
<feature type="domain" description="BAAT/Acyl-CoA thioester hydrolase C-terminal" evidence="4">
    <location>
        <begin position="247"/>
        <end position="457"/>
    </location>
</feature>
<evidence type="ECO:0000313" key="5">
    <source>
        <dbReference type="Proteomes" id="UP000515152"/>
    </source>
</evidence>
<evidence type="ECO:0000259" key="3">
    <source>
        <dbReference type="Pfam" id="PF04775"/>
    </source>
</evidence>
<dbReference type="Proteomes" id="UP000515152">
    <property type="component" value="Chromosome 16"/>
</dbReference>
<protein>
    <submittedName>
        <fullName evidence="6">Acyl-coenzyme A thioesterase 5-like isoform X1</fullName>
    </submittedName>
</protein>
<evidence type="ECO:0000256" key="2">
    <source>
        <dbReference type="PIRSR" id="PIRSR016521-1"/>
    </source>
</evidence>
<gene>
    <name evidence="6" type="primary">LOC116224029</name>
</gene>
<dbReference type="PANTHER" id="PTHR10824:SF36">
    <property type="entry name" value="ACYL-COA THIOESTERASE 17-RELATED"/>
    <property type="match status" value="1"/>
</dbReference>
<dbReference type="InterPro" id="IPR016662">
    <property type="entry name" value="Acyl-CoA_thioEstase_long-chain"/>
</dbReference>
<dbReference type="FunFam" id="3.40.50.1820:FF:000024">
    <property type="entry name" value="acyl-coenzyme A thioesterase 4"/>
    <property type="match status" value="1"/>
</dbReference>
<dbReference type="GO" id="GO:0006631">
    <property type="term" value="P:fatty acid metabolic process"/>
    <property type="evidence" value="ECO:0007669"/>
    <property type="project" value="TreeGrafter"/>
</dbReference>
<evidence type="ECO:0000259" key="4">
    <source>
        <dbReference type="Pfam" id="PF08840"/>
    </source>
</evidence>
<evidence type="ECO:0000313" key="6">
    <source>
        <dbReference type="RefSeq" id="XP_031438399.1"/>
    </source>
</evidence>
<reference evidence="6" key="1">
    <citation type="submission" date="2025-08" db="UniProtKB">
        <authorList>
            <consortium name="RefSeq"/>
        </authorList>
    </citation>
    <scope>IDENTIFICATION</scope>
</reference>
<dbReference type="PIRSF" id="PIRSF016521">
    <property type="entry name" value="Acyl-CoA_hydro"/>
    <property type="match status" value="1"/>
</dbReference>
<dbReference type="KEGG" id="char:116224029"/>
<keyword evidence="5" id="KW-1185">Reference proteome</keyword>
<dbReference type="SUPFAM" id="SSF53474">
    <property type="entry name" value="alpha/beta-Hydrolases"/>
    <property type="match status" value="1"/>
</dbReference>
<proteinExistence type="inferred from homology"/>
<accession>A0A6P8GGW6</accession>
<dbReference type="GO" id="GO:0006637">
    <property type="term" value="P:acyl-CoA metabolic process"/>
    <property type="evidence" value="ECO:0007669"/>
    <property type="project" value="InterPro"/>
</dbReference>
<dbReference type="AlphaFoldDB" id="A0A6P8GGW6"/>
<feature type="active site" description="Charge relay system" evidence="2">
    <location>
        <position position="402"/>
    </location>
</feature>
<feature type="active site" description="Charge relay system" evidence="2">
    <location>
        <position position="275"/>
    </location>
</feature>
<dbReference type="Gene3D" id="2.60.40.2240">
    <property type="entry name" value="Acyl-CoA thioester hydrolase/BAAT N-terminal domain"/>
    <property type="match status" value="1"/>
</dbReference>
<dbReference type="FunFam" id="2.60.40.2240:FF:000002">
    <property type="entry name" value="Acyl-CoA thioesterase 18"/>
    <property type="match status" value="1"/>
</dbReference>
<dbReference type="InterPro" id="IPR006862">
    <property type="entry name" value="Thio_Ohase/aa_AcTrfase"/>
</dbReference>
<dbReference type="GO" id="GO:0047617">
    <property type="term" value="F:fatty acyl-CoA hydrolase activity"/>
    <property type="evidence" value="ECO:0007669"/>
    <property type="project" value="TreeGrafter"/>
</dbReference>
<dbReference type="Pfam" id="PF04775">
    <property type="entry name" value="Bile_Hydr_Trans"/>
    <property type="match status" value="1"/>
</dbReference>
<comment type="similarity">
    <text evidence="1">Belongs to the C/M/P thioester hydrolase family.</text>
</comment>
<dbReference type="RefSeq" id="XP_031438399.1">
    <property type="nucleotide sequence ID" value="XM_031582539.2"/>
</dbReference>